<dbReference type="InterPro" id="IPR009060">
    <property type="entry name" value="UBA-like_sf"/>
</dbReference>
<evidence type="ECO:0000259" key="2">
    <source>
        <dbReference type="Pfam" id="PF06972"/>
    </source>
</evidence>
<dbReference type="PANTHER" id="PTHR46445">
    <property type="entry name" value="RNA POLYMERASE II DEGRADATION FACTOR-LIKE PROTEIN (DUF1296)"/>
    <property type="match status" value="1"/>
</dbReference>
<feature type="region of interest" description="Disordered" evidence="1">
    <location>
        <begin position="466"/>
        <end position="496"/>
    </location>
</feature>
<protein>
    <submittedName>
        <fullName evidence="4">Uncharacterized protein LOC111292507 isoform X1</fullName>
    </submittedName>
</protein>
<evidence type="ECO:0000313" key="4">
    <source>
        <dbReference type="RefSeq" id="XP_022740661.1"/>
    </source>
</evidence>
<feature type="compositionally biased region" description="Gly residues" evidence="1">
    <location>
        <begin position="10"/>
        <end position="19"/>
    </location>
</feature>
<dbReference type="RefSeq" id="XP_022740661.1">
    <property type="nucleotide sequence ID" value="XM_022884926.1"/>
</dbReference>
<dbReference type="PANTHER" id="PTHR46445:SF7">
    <property type="entry name" value="GBF-INTERACTING PROTEIN 1 N-TERMINAL DOMAIN-CONTAINING PROTEIN"/>
    <property type="match status" value="1"/>
</dbReference>
<evidence type="ECO:0000256" key="1">
    <source>
        <dbReference type="SAM" id="MobiDB-lite"/>
    </source>
</evidence>
<proteinExistence type="predicted"/>
<feature type="compositionally biased region" description="Basic and acidic residues" evidence="1">
    <location>
        <begin position="70"/>
        <end position="89"/>
    </location>
</feature>
<dbReference type="Pfam" id="PF06972">
    <property type="entry name" value="GIP1_N"/>
    <property type="match status" value="1"/>
</dbReference>
<dbReference type="AlphaFoldDB" id="A0A6P5YKR0"/>
<sequence length="634" mass="68794">MGSDSKTNGSSGGDGGGGQIPVSVKKVLQNLKEIVNNNFTDLEIYAVLRDCNMDPNDAVQRLLSQDTFHEVKSRRERRKEMKETQELKARANNGTSNHGVRGGGEHSFGRSGSVQISSNELGKAAYRKENGTFASIPYSASSTFCETRQTWNEQSSSRSNSFNADNRRQSIGTRDMIDSSLQPSPGSQSTWVGATLEHVTMADIVRMGRPHSKGSQMLCETSFTAQDAVPPNSAIYQMKPSLANSPSELGTHLDLHSSDLNMTSESGKKFSQHDLDDEWPVNEPITGSSDIGAKMYSNPSYSHSNRANLSSNCWADNILVSESNVAGENLSSESSDHVSSAQASNKKILMNHSGGTFEHDDDLCKDTGSCDSYRQIYNHQGGKLSGIGRGSNISVPNPTASLSDDAIKAVSSAMMNLQQLNLGKEEQAVTHAETPVEDNHGLVLPNYLQAFSADCSHLSFGTYKSGKSTALSQPQASSSLTNDLEGTLTTSNDPSSMHLNSRNLVYHDEEQLEFDIDTTRATANARKYNSPKFSQAELRKLDIPDEATHGNDYVSHLSIPGSSFKNIQQLSSALSYVNDPNARKLPTLPSEVESYPNSIPSDLLTATIQSMKARDSAALLASHSISIQQFCIFH</sequence>
<evidence type="ECO:0000313" key="3">
    <source>
        <dbReference type="Proteomes" id="UP000515121"/>
    </source>
</evidence>
<dbReference type="OrthoDB" id="762072at2759"/>
<dbReference type="InterPro" id="IPR009719">
    <property type="entry name" value="GIP1_N"/>
</dbReference>
<reference evidence="4" key="1">
    <citation type="submission" date="2025-08" db="UniProtKB">
        <authorList>
            <consortium name="RefSeq"/>
        </authorList>
    </citation>
    <scope>IDENTIFICATION</scope>
    <source>
        <tissue evidence="4">Fruit stalk</tissue>
    </source>
</reference>
<dbReference type="SUPFAM" id="SSF46934">
    <property type="entry name" value="UBA-like"/>
    <property type="match status" value="1"/>
</dbReference>
<dbReference type="GeneID" id="111292507"/>
<name>A0A6P5YKR0_DURZI</name>
<feature type="region of interest" description="Disordered" evidence="1">
    <location>
        <begin position="1"/>
        <end position="20"/>
    </location>
</feature>
<keyword evidence="3" id="KW-1185">Reference proteome</keyword>
<gene>
    <name evidence="4" type="primary">LOC111292507</name>
</gene>
<accession>A0A6P5YKR0</accession>
<dbReference type="Proteomes" id="UP000515121">
    <property type="component" value="Unplaced"/>
</dbReference>
<organism evidence="3 4">
    <name type="scientific">Durio zibethinus</name>
    <name type="common">Durian</name>
    <dbReference type="NCBI Taxonomy" id="66656"/>
    <lineage>
        <taxon>Eukaryota</taxon>
        <taxon>Viridiplantae</taxon>
        <taxon>Streptophyta</taxon>
        <taxon>Embryophyta</taxon>
        <taxon>Tracheophyta</taxon>
        <taxon>Spermatophyta</taxon>
        <taxon>Magnoliopsida</taxon>
        <taxon>eudicotyledons</taxon>
        <taxon>Gunneridae</taxon>
        <taxon>Pentapetalae</taxon>
        <taxon>rosids</taxon>
        <taxon>malvids</taxon>
        <taxon>Malvales</taxon>
        <taxon>Malvaceae</taxon>
        <taxon>Helicteroideae</taxon>
        <taxon>Durio</taxon>
    </lineage>
</organism>
<feature type="domain" description="GBF-interacting protein 1 N-terminal" evidence="2">
    <location>
        <begin position="20"/>
        <end position="80"/>
    </location>
</feature>
<feature type="region of interest" description="Disordered" evidence="1">
    <location>
        <begin position="70"/>
        <end position="115"/>
    </location>
</feature>
<dbReference type="KEGG" id="dzi:111292507"/>